<proteinExistence type="predicted"/>
<evidence type="ECO:0000313" key="1">
    <source>
        <dbReference type="EMBL" id="PIC54877.1"/>
    </source>
</evidence>
<evidence type="ECO:0000313" key="2">
    <source>
        <dbReference type="Proteomes" id="UP000230233"/>
    </source>
</evidence>
<organism evidence="1 2">
    <name type="scientific">Caenorhabditis nigoni</name>
    <dbReference type="NCBI Taxonomy" id="1611254"/>
    <lineage>
        <taxon>Eukaryota</taxon>
        <taxon>Metazoa</taxon>
        <taxon>Ecdysozoa</taxon>
        <taxon>Nematoda</taxon>
        <taxon>Chromadorea</taxon>
        <taxon>Rhabditida</taxon>
        <taxon>Rhabditina</taxon>
        <taxon>Rhabditomorpha</taxon>
        <taxon>Rhabditoidea</taxon>
        <taxon>Rhabditidae</taxon>
        <taxon>Peloderinae</taxon>
        <taxon>Caenorhabditis</taxon>
    </lineage>
</organism>
<accession>A0A2G5VTB8</accession>
<sequence>MMPMLSDYHRPFSTIADHRPTIGEDRRRSAIIGDHQKWLADIGRRSPTDFRSSPTPSLAKTLHFFQDSINFKKDEI</sequence>
<dbReference type="Proteomes" id="UP000230233">
    <property type="component" value="Chromosome I"/>
</dbReference>
<comment type="caution">
    <text evidence="1">The sequence shown here is derived from an EMBL/GenBank/DDBJ whole genome shotgun (WGS) entry which is preliminary data.</text>
</comment>
<keyword evidence="2" id="KW-1185">Reference proteome</keyword>
<reference evidence="2" key="1">
    <citation type="submission" date="2017-10" db="EMBL/GenBank/DDBJ databases">
        <title>Rapid genome shrinkage in a self-fertile nematode reveals novel sperm competition proteins.</title>
        <authorList>
            <person name="Yin D."/>
            <person name="Schwarz E.M."/>
            <person name="Thomas C.G."/>
            <person name="Felde R.L."/>
            <person name="Korf I.F."/>
            <person name="Cutter A.D."/>
            <person name="Schartner C.M."/>
            <person name="Ralston E.J."/>
            <person name="Meyer B.J."/>
            <person name="Haag E.S."/>
        </authorList>
    </citation>
    <scope>NUCLEOTIDE SEQUENCE [LARGE SCALE GENOMIC DNA]</scope>
    <source>
        <strain evidence="2">JU1422</strain>
    </source>
</reference>
<dbReference type="EMBL" id="PDUG01000001">
    <property type="protein sequence ID" value="PIC54877.1"/>
    <property type="molecule type" value="Genomic_DNA"/>
</dbReference>
<gene>
    <name evidence="1" type="primary">Cnig_chr_I.g395</name>
    <name evidence="1" type="ORF">B9Z55_000395</name>
</gene>
<name>A0A2G5VTB8_9PELO</name>
<dbReference type="AlphaFoldDB" id="A0A2G5VTB8"/>
<protein>
    <submittedName>
        <fullName evidence="1">Uncharacterized protein</fullName>
    </submittedName>
</protein>